<keyword evidence="2 3" id="KW-0238">DNA-binding</keyword>
<dbReference type="GO" id="GO:0006355">
    <property type="term" value="P:regulation of DNA-templated transcription"/>
    <property type="evidence" value="ECO:0007669"/>
    <property type="project" value="InterPro"/>
</dbReference>
<dbReference type="SUPFAM" id="SSF46894">
    <property type="entry name" value="C-terminal effector domain of the bipartite response regulators"/>
    <property type="match status" value="1"/>
</dbReference>
<dbReference type="PANTHER" id="PTHR47691:SF3">
    <property type="entry name" value="HTH-TYPE TRANSCRIPTIONAL REGULATOR RV0890C-RELATED"/>
    <property type="match status" value="1"/>
</dbReference>
<dbReference type="RefSeq" id="WP_246170818.1">
    <property type="nucleotide sequence ID" value="NZ_VIWU01000001.1"/>
</dbReference>
<comment type="caution">
    <text evidence="6">The sequence shown here is derived from an EMBL/GenBank/DDBJ whole genome shotgun (WGS) entry which is preliminary data.</text>
</comment>
<comment type="similarity">
    <text evidence="1">Belongs to the AfsR/DnrI/RedD regulatory family.</text>
</comment>
<dbReference type="Gene3D" id="1.25.40.10">
    <property type="entry name" value="Tetratricopeptide repeat domain"/>
    <property type="match status" value="1"/>
</dbReference>
<organism evidence="6 7">
    <name type="scientific">Pseudonocardia hierapolitana</name>
    <dbReference type="NCBI Taxonomy" id="1128676"/>
    <lineage>
        <taxon>Bacteria</taxon>
        <taxon>Bacillati</taxon>
        <taxon>Actinomycetota</taxon>
        <taxon>Actinomycetes</taxon>
        <taxon>Pseudonocardiales</taxon>
        <taxon>Pseudonocardiaceae</taxon>
        <taxon>Pseudonocardia</taxon>
    </lineage>
</organism>
<dbReference type="InterPro" id="IPR011990">
    <property type="entry name" value="TPR-like_helical_dom_sf"/>
</dbReference>
<dbReference type="InterPro" id="IPR027417">
    <property type="entry name" value="P-loop_NTPase"/>
</dbReference>
<dbReference type="PRINTS" id="PR00364">
    <property type="entry name" value="DISEASERSIST"/>
</dbReference>
<dbReference type="PANTHER" id="PTHR47691">
    <property type="entry name" value="REGULATOR-RELATED"/>
    <property type="match status" value="1"/>
</dbReference>
<dbReference type="InterPro" id="IPR001867">
    <property type="entry name" value="OmpR/PhoB-type_DNA-bd"/>
</dbReference>
<dbReference type="PROSITE" id="PS51755">
    <property type="entry name" value="OMPR_PHOB"/>
    <property type="match status" value="1"/>
</dbReference>
<dbReference type="GO" id="GO:0000160">
    <property type="term" value="P:phosphorelay signal transduction system"/>
    <property type="evidence" value="ECO:0007669"/>
    <property type="project" value="InterPro"/>
</dbReference>
<evidence type="ECO:0000256" key="2">
    <source>
        <dbReference type="ARBA" id="ARBA00023125"/>
    </source>
</evidence>
<accession>A0A561T3V1</accession>
<dbReference type="Proteomes" id="UP000321261">
    <property type="component" value="Unassembled WGS sequence"/>
</dbReference>
<protein>
    <submittedName>
        <fullName evidence="6">Transcriptional regulator</fullName>
    </submittedName>
</protein>
<dbReference type="InterPro" id="IPR016032">
    <property type="entry name" value="Sig_transdc_resp-reg_C-effctor"/>
</dbReference>
<dbReference type="SMART" id="SM01043">
    <property type="entry name" value="BTAD"/>
    <property type="match status" value="1"/>
</dbReference>
<dbReference type="EMBL" id="VIWU01000001">
    <property type="protein sequence ID" value="TWF81790.1"/>
    <property type="molecule type" value="Genomic_DNA"/>
</dbReference>
<dbReference type="Gene3D" id="3.40.50.300">
    <property type="entry name" value="P-loop containing nucleotide triphosphate hydrolases"/>
    <property type="match status" value="1"/>
</dbReference>
<dbReference type="InterPro" id="IPR049945">
    <property type="entry name" value="AAA_22"/>
</dbReference>
<evidence type="ECO:0000313" key="7">
    <source>
        <dbReference type="Proteomes" id="UP000321261"/>
    </source>
</evidence>
<sequence>MRFGVLGSLAVWTADGEPVRIPELKVRALLADLLVHAGRPVGVDRLIDDLWAERMPRDPHGALQTRVSQLRRALAAGGGRDLVVFQPPGYVLQVRDEALDVTRFRRLTAQAAAAAGPRERAGLLADALALWRGPALADFADEEFARSAAARWEEERLEALESRAEARLALGEHGALAAELGELVARHPLRERLRAAHLRALHRSGRQTEALAGFHDFRRLLADELGLAPGRELVALHEAILRHDPAEEPAPEVDALPRSNLPEPLTAVVGREDAVTAVRARVAGARLVTLTGPGGVGKTRLALEVAAGLREPDGDGPWLVELAALDARVDGFASSVAVATTVATALGLRDDPRSAVDPAERVADALRTRRTLLVLDNCEHLAGAVADLVEALLAAAPGLRVLATSREPLRVAGEALWPVPPLALPAPDASPALQRAAGAVQLFAARAAAATPDFVLDDATAAAVARICRRLDGLPLALELAAPRVRVFGVHELADRLDAVGPLAHTDRFGLLGTGPRSAPARQRTLRATIDWSWGLLDEPDAACCAGSRYRPAPRAWRRSSRSQAPTSAGTRWTSSQAWSTGPWSRRSPAARESRRATGCWSPCGTTGSTGWRRRARWRPPGNATWSTTSHWRRRRPPGSAAPSRGVGCAAWRAHRRTCAPPWTRP</sequence>
<dbReference type="SUPFAM" id="SSF52540">
    <property type="entry name" value="P-loop containing nucleoside triphosphate hydrolases"/>
    <property type="match status" value="1"/>
</dbReference>
<dbReference type="Pfam" id="PF13401">
    <property type="entry name" value="AAA_22"/>
    <property type="match status" value="1"/>
</dbReference>
<feature type="domain" description="OmpR/PhoB-type" evidence="5">
    <location>
        <begin position="1"/>
        <end position="94"/>
    </location>
</feature>
<dbReference type="SMART" id="SM00862">
    <property type="entry name" value="Trans_reg_C"/>
    <property type="match status" value="1"/>
</dbReference>
<dbReference type="CDD" id="cd15831">
    <property type="entry name" value="BTAD"/>
    <property type="match status" value="1"/>
</dbReference>
<reference evidence="6 7" key="1">
    <citation type="submission" date="2019-06" db="EMBL/GenBank/DDBJ databases">
        <title>Sequencing the genomes of 1000 actinobacteria strains.</title>
        <authorList>
            <person name="Klenk H.-P."/>
        </authorList>
    </citation>
    <scope>NUCLEOTIDE SEQUENCE [LARGE SCALE GENOMIC DNA]</scope>
    <source>
        <strain evidence="6 7">DSM 45671</strain>
    </source>
</reference>
<feature type="DNA-binding region" description="OmpR/PhoB-type" evidence="3">
    <location>
        <begin position="1"/>
        <end position="94"/>
    </location>
</feature>
<dbReference type="SUPFAM" id="SSF48452">
    <property type="entry name" value="TPR-like"/>
    <property type="match status" value="1"/>
</dbReference>
<dbReference type="InterPro" id="IPR036388">
    <property type="entry name" value="WH-like_DNA-bd_sf"/>
</dbReference>
<evidence type="ECO:0000313" key="6">
    <source>
        <dbReference type="EMBL" id="TWF81790.1"/>
    </source>
</evidence>
<dbReference type="Pfam" id="PF03704">
    <property type="entry name" value="BTAD"/>
    <property type="match status" value="1"/>
</dbReference>
<keyword evidence="7" id="KW-1185">Reference proteome</keyword>
<dbReference type="GO" id="GO:0016887">
    <property type="term" value="F:ATP hydrolysis activity"/>
    <property type="evidence" value="ECO:0007669"/>
    <property type="project" value="InterPro"/>
</dbReference>
<dbReference type="Gene3D" id="1.10.10.10">
    <property type="entry name" value="Winged helix-like DNA-binding domain superfamily/Winged helix DNA-binding domain"/>
    <property type="match status" value="1"/>
</dbReference>
<name>A0A561T3V1_9PSEU</name>
<feature type="compositionally biased region" description="Polar residues" evidence="4">
    <location>
        <begin position="567"/>
        <end position="583"/>
    </location>
</feature>
<evidence type="ECO:0000256" key="3">
    <source>
        <dbReference type="PROSITE-ProRule" id="PRU01091"/>
    </source>
</evidence>
<proteinExistence type="inferred from homology"/>
<gene>
    <name evidence="6" type="ORF">FHX44_117735</name>
</gene>
<dbReference type="InterPro" id="IPR005158">
    <property type="entry name" value="BTAD"/>
</dbReference>
<dbReference type="GO" id="GO:0003677">
    <property type="term" value="F:DNA binding"/>
    <property type="evidence" value="ECO:0007669"/>
    <property type="project" value="UniProtKB-UniRule"/>
</dbReference>
<feature type="region of interest" description="Disordered" evidence="4">
    <location>
        <begin position="555"/>
        <end position="649"/>
    </location>
</feature>
<evidence type="ECO:0000256" key="4">
    <source>
        <dbReference type="SAM" id="MobiDB-lite"/>
    </source>
</evidence>
<evidence type="ECO:0000256" key="1">
    <source>
        <dbReference type="ARBA" id="ARBA00005820"/>
    </source>
</evidence>
<dbReference type="AlphaFoldDB" id="A0A561T3V1"/>
<evidence type="ECO:0000259" key="5">
    <source>
        <dbReference type="PROSITE" id="PS51755"/>
    </source>
</evidence>